<name>A0AAE0GBR9_9CHLO</name>
<evidence type="ECO:0000313" key="2">
    <source>
        <dbReference type="EMBL" id="KAK3275169.1"/>
    </source>
</evidence>
<organism evidence="2 3">
    <name type="scientific">Cymbomonas tetramitiformis</name>
    <dbReference type="NCBI Taxonomy" id="36881"/>
    <lineage>
        <taxon>Eukaryota</taxon>
        <taxon>Viridiplantae</taxon>
        <taxon>Chlorophyta</taxon>
        <taxon>Pyramimonadophyceae</taxon>
        <taxon>Pyramimonadales</taxon>
        <taxon>Pyramimonadaceae</taxon>
        <taxon>Cymbomonas</taxon>
    </lineage>
</organism>
<gene>
    <name evidence="2" type="ORF">CYMTET_16684</name>
</gene>
<comment type="caution">
    <text evidence="2">The sequence shown here is derived from an EMBL/GenBank/DDBJ whole genome shotgun (WGS) entry which is preliminary data.</text>
</comment>
<feature type="compositionally biased region" description="Polar residues" evidence="1">
    <location>
        <begin position="24"/>
        <end position="39"/>
    </location>
</feature>
<keyword evidence="3" id="KW-1185">Reference proteome</keyword>
<feature type="compositionally biased region" description="Polar residues" evidence="1">
    <location>
        <begin position="71"/>
        <end position="83"/>
    </location>
</feature>
<sequence>MMERSSEDNLKRVDNLLDNLTSRIESLSQQDGEDVNSQHLGLHLSNDGKSAGRQLVSQQSNDEPPAKPEGRQQQTDFHQTRFQSRFHRRSLSFVSSRKAKEEHPNQPIDPPSEDLSHDISCKDVPCKAHDEDALGGAHVLLEKLDCRQDAGDPEEHTLLGTT</sequence>
<feature type="non-terminal residue" evidence="2">
    <location>
        <position position="162"/>
    </location>
</feature>
<proteinExistence type="predicted"/>
<protein>
    <submittedName>
        <fullName evidence="2">Uncharacterized protein</fullName>
    </submittedName>
</protein>
<evidence type="ECO:0000256" key="1">
    <source>
        <dbReference type="SAM" id="MobiDB-lite"/>
    </source>
</evidence>
<feature type="region of interest" description="Disordered" evidence="1">
    <location>
        <begin position="24"/>
        <end position="117"/>
    </location>
</feature>
<dbReference type="Proteomes" id="UP001190700">
    <property type="component" value="Unassembled WGS sequence"/>
</dbReference>
<dbReference type="AlphaFoldDB" id="A0AAE0GBR9"/>
<evidence type="ECO:0000313" key="3">
    <source>
        <dbReference type="Proteomes" id="UP001190700"/>
    </source>
</evidence>
<dbReference type="EMBL" id="LGRX02007373">
    <property type="protein sequence ID" value="KAK3275169.1"/>
    <property type="molecule type" value="Genomic_DNA"/>
</dbReference>
<reference evidence="2 3" key="1">
    <citation type="journal article" date="2015" name="Genome Biol. Evol.">
        <title>Comparative Genomics of a Bacterivorous Green Alga Reveals Evolutionary Causalities and Consequences of Phago-Mixotrophic Mode of Nutrition.</title>
        <authorList>
            <person name="Burns J.A."/>
            <person name="Paasch A."/>
            <person name="Narechania A."/>
            <person name="Kim E."/>
        </authorList>
    </citation>
    <scope>NUCLEOTIDE SEQUENCE [LARGE SCALE GENOMIC DNA]</scope>
    <source>
        <strain evidence="2 3">PLY_AMNH</strain>
    </source>
</reference>
<accession>A0AAE0GBR9</accession>